<name>A0A099EYZ5_9RHOB</name>
<accession>A0A099EYZ5</accession>
<sequence length="75" mass="8178">MIAFISEDAGIDRAEIGDDTLLFSEGFIDSFTMSSVLAVIEEQKGIQIEMSDVTLENFDSLSRILAFVDRQTAGG</sequence>
<dbReference type="STRING" id="690417.IC63_13670"/>
<reference evidence="2 3" key="1">
    <citation type="submission" date="2014-09" db="EMBL/GenBank/DDBJ databases">
        <authorList>
            <person name="McGinnis J.M."/>
            <person name="Wolfgang W.J."/>
        </authorList>
    </citation>
    <scope>NUCLEOTIDE SEQUENCE [LARGE SCALE GENOMIC DNA]</scope>
    <source>
        <strain evidence="2 3">HAMBI 3106</strain>
    </source>
</reference>
<dbReference type="Pfam" id="PF00550">
    <property type="entry name" value="PP-binding"/>
    <property type="match status" value="1"/>
</dbReference>
<dbReference type="SUPFAM" id="SSF47336">
    <property type="entry name" value="ACP-like"/>
    <property type="match status" value="1"/>
</dbReference>
<evidence type="ECO:0000313" key="2">
    <source>
        <dbReference type="EMBL" id="KGJ03193.1"/>
    </source>
</evidence>
<gene>
    <name evidence="2" type="ORF">IC63_13670</name>
</gene>
<keyword evidence="3" id="KW-1185">Reference proteome</keyword>
<comment type="caution">
    <text evidence="2">The sequence shown here is derived from an EMBL/GenBank/DDBJ whole genome shotgun (WGS) entry which is preliminary data.</text>
</comment>
<evidence type="ECO:0000259" key="1">
    <source>
        <dbReference type="PROSITE" id="PS50075"/>
    </source>
</evidence>
<protein>
    <recommendedName>
        <fullName evidence="1">Carrier domain-containing protein</fullName>
    </recommendedName>
</protein>
<dbReference type="Proteomes" id="UP000029917">
    <property type="component" value="Unassembled WGS sequence"/>
</dbReference>
<reference evidence="2 3" key="2">
    <citation type="submission" date="2014-10" db="EMBL/GenBank/DDBJ databases">
        <title>Paracoccus sanguinis sp. nov., isolated from clinical specimens of New York State patients.</title>
        <authorList>
            <person name="Mingle L.A."/>
            <person name="Cole J.A."/>
            <person name="Lapierre P."/>
            <person name="Musser K.A."/>
        </authorList>
    </citation>
    <scope>NUCLEOTIDE SEQUENCE [LARGE SCALE GENOMIC DNA]</scope>
    <source>
        <strain evidence="2 3">HAMBI 3106</strain>
    </source>
</reference>
<organism evidence="2 3">
    <name type="scientific">Paracoccus sphaerophysae</name>
    <dbReference type="NCBI Taxonomy" id="690417"/>
    <lineage>
        <taxon>Bacteria</taxon>
        <taxon>Pseudomonadati</taxon>
        <taxon>Pseudomonadota</taxon>
        <taxon>Alphaproteobacteria</taxon>
        <taxon>Rhodobacterales</taxon>
        <taxon>Paracoccaceae</taxon>
        <taxon>Paracoccus</taxon>
    </lineage>
</organism>
<dbReference type="InterPro" id="IPR009081">
    <property type="entry name" value="PP-bd_ACP"/>
</dbReference>
<dbReference type="PROSITE" id="PS50075">
    <property type="entry name" value="CARRIER"/>
    <property type="match status" value="1"/>
</dbReference>
<feature type="domain" description="Carrier" evidence="1">
    <location>
        <begin position="1"/>
        <end position="72"/>
    </location>
</feature>
<dbReference type="EMBL" id="JRKS01000055">
    <property type="protein sequence ID" value="KGJ03193.1"/>
    <property type="molecule type" value="Genomic_DNA"/>
</dbReference>
<dbReference type="InterPro" id="IPR036736">
    <property type="entry name" value="ACP-like_sf"/>
</dbReference>
<proteinExistence type="predicted"/>
<dbReference type="AlphaFoldDB" id="A0A099EYZ5"/>
<dbReference type="Gene3D" id="1.10.1200.10">
    <property type="entry name" value="ACP-like"/>
    <property type="match status" value="1"/>
</dbReference>
<evidence type="ECO:0000313" key="3">
    <source>
        <dbReference type="Proteomes" id="UP000029917"/>
    </source>
</evidence>